<evidence type="ECO:0000256" key="5">
    <source>
        <dbReference type="ARBA" id="ARBA00023163"/>
    </source>
</evidence>
<dbReference type="EMBL" id="JBHLUH010000009">
    <property type="protein sequence ID" value="MFC0527649.1"/>
    <property type="molecule type" value="Genomic_DNA"/>
</dbReference>
<evidence type="ECO:0000256" key="3">
    <source>
        <dbReference type="ARBA" id="ARBA00023125"/>
    </source>
</evidence>
<dbReference type="Gene3D" id="1.10.10.10">
    <property type="entry name" value="Winged helix-like DNA-binding domain superfamily/Winged helix DNA-binding domain"/>
    <property type="match status" value="1"/>
</dbReference>
<dbReference type="InterPro" id="IPR036390">
    <property type="entry name" value="WH_DNA-bd_sf"/>
</dbReference>
<dbReference type="PANTHER" id="PTHR30293:SF0">
    <property type="entry name" value="NITROGEN ASSIMILATION REGULATORY PROTEIN NAC"/>
    <property type="match status" value="1"/>
</dbReference>
<name>A0ABV6LZI9_9ACTN</name>
<dbReference type="SUPFAM" id="SSF46785">
    <property type="entry name" value="Winged helix' DNA-binding domain"/>
    <property type="match status" value="1"/>
</dbReference>
<dbReference type="InterPro" id="IPR036388">
    <property type="entry name" value="WH-like_DNA-bd_sf"/>
</dbReference>
<dbReference type="Pfam" id="PF00126">
    <property type="entry name" value="HTH_1"/>
    <property type="match status" value="1"/>
</dbReference>
<gene>
    <name evidence="7" type="ORF">ACFFIA_08255</name>
</gene>
<comment type="similarity">
    <text evidence="1">Belongs to the LysR transcriptional regulatory family.</text>
</comment>
<evidence type="ECO:0000256" key="4">
    <source>
        <dbReference type="ARBA" id="ARBA00023159"/>
    </source>
</evidence>
<keyword evidence="4" id="KW-0010">Activator</keyword>
<feature type="domain" description="HTH lysR-type" evidence="6">
    <location>
        <begin position="1"/>
        <end position="58"/>
    </location>
</feature>
<evidence type="ECO:0000313" key="7">
    <source>
        <dbReference type="EMBL" id="MFC0527649.1"/>
    </source>
</evidence>
<dbReference type="InterPro" id="IPR005119">
    <property type="entry name" value="LysR_subst-bd"/>
</dbReference>
<keyword evidence="8" id="KW-1185">Reference proteome</keyword>
<protein>
    <submittedName>
        <fullName evidence="7">LysR family transcriptional regulator</fullName>
    </submittedName>
</protein>
<dbReference type="PROSITE" id="PS50931">
    <property type="entry name" value="HTH_LYSR"/>
    <property type="match status" value="1"/>
</dbReference>
<dbReference type="Proteomes" id="UP001589867">
    <property type="component" value="Unassembled WGS sequence"/>
</dbReference>
<dbReference type="Pfam" id="PF03466">
    <property type="entry name" value="LysR_substrate"/>
    <property type="match status" value="1"/>
</dbReference>
<keyword evidence="3" id="KW-0238">DNA-binding</keyword>
<accession>A0ABV6LZI9</accession>
<organism evidence="7 8">
    <name type="scientific">Phytohabitans kaempferiae</name>
    <dbReference type="NCBI Taxonomy" id="1620943"/>
    <lineage>
        <taxon>Bacteria</taxon>
        <taxon>Bacillati</taxon>
        <taxon>Actinomycetota</taxon>
        <taxon>Actinomycetes</taxon>
        <taxon>Micromonosporales</taxon>
        <taxon>Micromonosporaceae</taxon>
    </lineage>
</organism>
<dbReference type="PRINTS" id="PR00039">
    <property type="entry name" value="HTHLYSR"/>
</dbReference>
<keyword evidence="2" id="KW-0805">Transcription regulation</keyword>
<dbReference type="PANTHER" id="PTHR30293">
    <property type="entry name" value="TRANSCRIPTIONAL REGULATORY PROTEIN NAC-RELATED"/>
    <property type="match status" value="1"/>
</dbReference>
<evidence type="ECO:0000259" key="6">
    <source>
        <dbReference type="PROSITE" id="PS50931"/>
    </source>
</evidence>
<comment type="caution">
    <text evidence="7">The sequence shown here is derived from an EMBL/GenBank/DDBJ whole genome shotgun (WGS) entry which is preliminary data.</text>
</comment>
<reference evidence="7 8" key="1">
    <citation type="submission" date="2024-09" db="EMBL/GenBank/DDBJ databases">
        <authorList>
            <person name="Sun Q."/>
            <person name="Mori K."/>
        </authorList>
    </citation>
    <scope>NUCLEOTIDE SEQUENCE [LARGE SCALE GENOMIC DNA]</scope>
    <source>
        <strain evidence="7 8">TBRC 3947</strain>
    </source>
</reference>
<dbReference type="Gene3D" id="3.40.190.290">
    <property type="match status" value="1"/>
</dbReference>
<dbReference type="RefSeq" id="WP_377247963.1">
    <property type="nucleotide sequence ID" value="NZ_JBHLUH010000009.1"/>
</dbReference>
<sequence>MDLKQLTALVTVAEVGSVTKAARLLHLVQPAVTRQIRLLEEEVGVALFNRTHQGMIPTAAGEALVLRARRALQELERARAEIRPDPRQVAGIVTVGVLDSVVDVVVPPLVTAVAQRYPEIHLRIMAAYSGHLQQWLDAGDVDLSLLYNLAETPSLAVVPLLREDLWVVAPTAAGLAPDRPVTWATLLEQPLVLPVAGHGLRALIDQARSSMPVEPRIAVEVDSMHLQKKLVLAGHGWTVLPAAGVAGDVAAGILSGAPLTEPELSRSVVLGLSRTMRTPPPVEAVAASLGRLIRTLVRSGAWPSARLSRPVGDDDG</sequence>
<evidence type="ECO:0000256" key="2">
    <source>
        <dbReference type="ARBA" id="ARBA00023015"/>
    </source>
</evidence>
<evidence type="ECO:0000256" key="1">
    <source>
        <dbReference type="ARBA" id="ARBA00009437"/>
    </source>
</evidence>
<proteinExistence type="inferred from homology"/>
<keyword evidence="5" id="KW-0804">Transcription</keyword>
<dbReference type="SUPFAM" id="SSF53850">
    <property type="entry name" value="Periplasmic binding protein-like II"/>
    <property type="match status" value="1"/>
</dbReference>
<dbReference type="InterPro" id="IPR000847">
    <property type="entry name" value="LysR_HTH_N"/>
</dbReference>
<evidence type="ECO:0000313" key="8">
    <source>
        <dbReference type="Proteomes" id="UP001589867"/>
    </source>
</evidence>